<dbReference type="Pfam" id="PF01569">
    <property type="entry name" value="PAP2"/>
    <property type="match status" value="1"/>
</dbReference>
<evidence type="ECO:0000256" key="3">
    <source>
        <dbReference type="ARBA" id="ARBA00022692"/>
    </source>
</evidence>
<keyword evidence="9" id="KW-1185">Reference proteome</keyword>
<protein>
    <recommendedName>
        <fullName evidence="7">Phosphatidic acid phosphatase type 2/haloperoxidase domain-containing protein</fullName>
    </recommendedName>
</protein>
<keyword evidence="3 6" id="KW-0812">Transmembrane</keyword>
<feature type="transmembrane region" description="Helical" evidence="6">
    <location>
        <begin position="216"/>
        <end position="235"/>
    </location>
</feature>
<sequence length="268" mass="30535">MDISRFSKGFVDWFTVFVCFVLVYLVDAFMPSNQRLFSIDDKKIMFPYTSPEKVLVPEFSLIFLSTILPLIVIVGFGAVKTNWEEISTACSAFLMSILNTVLLTNFIKKIVGRPRPDFLARCVPSEKTDSSTLYDKSICTQKDLSIITEGFKSFPSGHSSIIFAGQTFLFLYLSYKLSSLNTFRSFKFLILMVPILIASYVAASRSIDYWHHWQDIVAGSLIGLIFASYGFFVYFKDFDKDSSEFSSYTRANDNENEYNMFTGISVNN</sequence>
<evidence type="ECO:0000259" key="7">
    <source>
        <dbReference type="SMART" id="SM00014"/>
    </source>
</evidence>
<dbReference type="Proteomes" id="UP000245609">
    <property type="component" value="Unassembled WGS sequence"/>
</dbReference>
<dbReference type="SUPFAM" id="SSF48317">
    <property type="entry name" value="Acid phosphatase/Vanadium-dependent haloperoxidase"/>
    <property type="match status" value="1"/>
</dbReference>
<evidence type="ECO:0000256" key="5">
    <source>
        <dbReference type="ARBA" id="ARBA00023136"/>
    </source>
</evidence>
<dbReference type="AlphaFoldDB" id="A0A2T9ZEU3"/>
<evidence type="ECO:0000256" key="4">
    <source>
        <dbReference type="ARBA" id="ARBA00022989"/>
    </source>
</evidence>
<dbReference type="PANTHER" id="PTHR10165:SF35">
    <property type="entry name" value="RE23632P"/>
    <property type="match status" value="1"/>
</dbReference>
<dbReference type="GO" id="GO:0046839">
    <property type="term" value="P:phospholipid dephosphorylation"/>
    <property type="evidence" value="ECO:0007669"/>
    <property type="project" value="TreeGrafter"/>
</dbReference>
<feature type="transmembrane region" description="Helical" evidence="6">
    <location>
        <begin position="186"/>
        <end position="204"/>
    </location>
</feature>
<dbReference type="EMBL" id="MBFS01000280">
    <property type="protein sequence ID" value="PVV03089.1"/>
    <property type="molecule type" value="Genomic_DNA"/>
</dbReference>
<feature type="domain" description="Phosphatidic acid phosphatase type 2/haloperoxidase" evidence="7">
    <location>
        <begin position="88"/>
        <end position="231"/>
    </location>
</feature>
<keyword evidence="4 6" id="KW-1133">Transmembrane helix</keyword>
<name>A0A2T9ZEU3_9FUNG</name>
<feature type="transmembrane region" description="Helical" evidence="6">
    <location>
        <begin position="157"/>
        <end position="174"/>
    </location>
</feature>
<feature type="transmembrane region" description="Helical" evidence="6">
    <location>
        <begin position="86"/>
        <end position="107"/>
    </location>
</feature>
<evidence type="ECO:0000256" key="1">
    <source>
        <dbReference type="ARBA" id="ARBA00004141"/>
    </source>
</evidence>
<dbReference type="InterPro" id="IPR000326">
    <property type="entry name" value="PAP2/HPO"/>
</dbReference>
<reference evidence="8 9" key="1">
    <citation type="journal article" date="2018" name="MBio">
        <title>Comparative Genomics Reveals the Core Gene Toolbox for the Fungus-Insect Symbiosis.</title>
        <authorList>
            <person name="Wang Y."/>
            <person name="Stata M."/>
            <person name="Wang W."/>
            <person name="Stajich J.E."/>
            <person name="White M.M."/>
            <person name="Moncalvo J.M."/>
        </authorList>
    </citation>
    <scope>NUCLEOTIDE SEQUENCE [LARGE SCALE GENOMIC DNA]</scope>
    <source>
        <strain evidence="8 9">SC-DP-2</strain>
    </source>
</reference>
<evidence type="ECO:0000256" key="2">
    <source>
        <dbReference type="ARBA" id="ARBA00008816"/>
    </source>
</evidence>
<feature type="transmembrane region" description="Helical" evidence="6">
    <location>
        <begin position="12"/>
        <end position="30"/>
    </location>
</feature>
<comment type="caution">
    <text evidence="8">The sequence shown here is derived from an EMBL/GenBank/DDBJ whole genome shotgun (WGS) entry which is preliminary data.</text>
</comment>
<dbReference type="InterPro" id="IPR036938">
    <property type="entry name" value="PAP2/HPO_sf"/>
</dbReference>
<evidence type="ECO:0000313" key="8">
    <source>
        <dbReference type="EMBL" id="PVV03089.1"/>
    </source>
</evidence>
<dbReference type="PANTHER" id="PTHR10165">
    <property type="entry name" value="LIPID PHOSPHATE PHOSPHATASE"/>
    <property type="match status" value="1"/>
</dbReference>
<comment type="similarity">
    <text evidence="2">Belongs to the PA-phosphatase related phosphoesterase family.</text>
</comment>
<dbReference type="GO" id="GO:0016020">
    <property type="term" value="C:membrane"/>
    <property type="evidence" value="ECO:0007669"/>
    <property type="project" value="UniProtKB-SubCell"/>
</dbReference>
<proteinExistence type="inferred from homology"/>
<dbReference type="STRING" id="133381.A0A2T9ZEU3"/>
<dbReference type="GO" id="GO:0006644">
    <property type="term" value="P:phospholipid metabolic process"/>
    <property type="evidence" value="ECO:0007669"/>
    <property type="project" value="InterPro"/>
</dbReference>
<keyword evidence="5 6" id="KW-0472">Membrane</keyword>
<organism evidence="8 9">
    <name type="scientific">Smittium megazygosporum</name>
    <dbReference type="NCBI Taxonomy" id="133381"/>
    <lineage>
        <taxon>Eukaryota</taxon>
        <taxon>Fungi</taxon>
        <taxon>Fungi incertae sedis</taxon>
        <taxon>Zoopagomycota</taxon>
        <taxon>Kickxellomycotina</taxon>
        <taxon>Harpellomycetes</taxon>
        <taxon>Harpellales</taxon>
        <taxon>Legeriomycetaceae</taxon>
        <taxon>Smittium</taxon>
    </lineage>
</organism>
<dbReference type="OrthoDB" id="10030083at2759"/>
<accession>A0A2T9ZEU3</accession>
<feature type="transmembrane region" description="Helical" evidence="6">
    <location>
        <begin position="59"/>
        <end position="79"/>
    </location>
</feature>
<dbReference type="InterPro" id="IPR043216">
    <property type="entry name" value="PAP-like"/>
</dbReference>
<evidence type="ECO:0000313" key="9">
    <source>
        <dbReference type="Proteomes" id="UP000245609"/>
    </source>
</evidence>
<dbReference type="GO" id="GO:0008195">
    <property type="term" value="F:phosphatidate phosphatase activity"/>
    <property type="evidence" value="ECO:0007669"/>
    <property type="project" value="TreeGrafter"/>
</dbReference>
<dbReference type="SMART" id="SM00014">
    <property type="entry name" value="acidPPc"/>
    <property type="match status" value="1"/>
</dbReference>
<dbReference type="CDD" id="cd03390">
    <property type="entry name" value="PAP2_containing_1_like"/>
    <property type="match status" value="1"/>
</dbReference>
<evidence type="ECO:0000256" key="6">
    <source>
        <dbReference type="SAM" id="Phobius"/>
    </source>
</evidence>
<dbReference type="Gene3D" id="1.20.144.10">
    <property type="entry name" value="Phosphatidic acid phosphatase type 2/haloperoxidase"/>
    <property type="match status" value="1"/>
</dbReference>
<comment type="subcellular location">
    <subcellularLocation>
        <location evidence="1">Membrane</location>
        <topology evidence="1">Multi-pass membrane protein</topology>
    </subcellularLocation>
</comment>
<gene>
    <name evidence="8" type="ORF">BB560_002453</name>
</gene>